<proteinExistence type="predicted"/>
<evidence type="ECO:0000313" key="2">
    <source>
        <dbReference type="EMBL" id="KIM20723.1"/>
    </source>
</evidence>
<evidence type="ECO:0000313" key="3">
    <source>
        <dbReference type="Proteomes" id="UP000054097"/>
    </source>
</evidence>
<protein>
    <submittedName>
        <fullName evidence="2">Uncharacterized protein</fullName>
    </submittedName>
</protein>
<dbReference type="Proteomes" id="UP000054097">
    <property type="component" value="Unassembled WGS sequence"/>
</dbReference>
<feature type="compositionally biased region" description="Polar residues" evidence="1">
    <location>
        <begin position="31"/>
        <end position="50"/>
    </location>
</feature>
<gene>
    <name evidence="2" type="ORF">M408DRAFT_333832</name>
</gene>
<feature type="region of interest" description="Disordered" evidence="1">
    <location>
        <begin position="31"/>
        <end position="56"/>
    </location>
</feature>
<name>A0A0C2W2M5_SERVB</name>
<dbReference type="EMBL" id="KN824411">
    <property type="protein sequence ID" value="KIM20723.1"/>
    <property type="molecule type" value="Genomic_DNA"/>
</dbReference>
<sequence length="56" mass="6353">MNSNICEKNCSFTGRLSLTQVDSRRRISMQFTGHKTLSATPPLRQSSEQHTNSRDV</sequence>
<dbReference type="HOGENOM" id="CLU_3015651_0_0_1"/>
<reference evidence="3" key="2">
    <citation type="submission" date="2015-01" db="EMBL/GenBank/DDBJ databases">
        <title>Evolutionary Origins and Diversification of the Mycorrhizal Mutualists.</title>
        <authorList>
            <consortium name="DOE Joint Genome Institute"/>
            <consortium name="Mycorrhizal Genomics Consortium"/>
            <person name="Kohler A."/>
            <person name="Kuo A."/>
            <person name="Nagy L.G."/>
            <person name="Floudas D."/>
            <person name="Copeland A."/>
            <person name="Barry K.W."/>
            <person name="Cichocki N."/>
            <person name="Veneault-Fourrey C."/>
            <person name="LaButti K."/>
            <person name="Lindquist E.A."/>
            <person name="Lipzen A."/>
            <person name="Lundell T."/>
            <person name="Morin E."/>
            <person name="Murat C."/>
            <person name="Riley R."/>
            <person name="Ohm R."/>
            <person name="Sun H."/>
            <person name="Tunlid A."/>
            <person name="Henrissat B."/>
            <person name="Grigoriev I.V."/>
            <person name="Hibbett D.S."/>
            <person name="Martin F."/>
        </authorList>
    </citation>
    <scope>NUCLEOTIDE SEQUENCE [LARGE SCALE GENOMIC DNA]</scope>
    <source>
        <strain evidence="3">MAFF 305830</strain>
    </source>
</reference>
<organism evidence="2 3">
    <name type="scientific">Serendipita vermifera MAFF 305830</name>
    <dbReference type="NCBI Taxonomy" id="933852"/>
    <lineage>
        <taxon>Eukaryota</taxon>
        <taxon>Fungi</taxon>
        <taxon>Dikarya</taxon>
        <taxon>Basidiomycota</taxon>
        <taxon>Agaricomycotina</taxon>
        <taxon>Agaricomycetes</taxon>
        <taxon>Sebacinales</taxon>
        <taxon>Serendipitaceae</taxon>
        <taxon>Serendipita</taxon>
    </lineage>
</organism>
<accession>A0A0C2W2M5</accession>
<reference evidence="2 3" key="1">
    <citation type="submission" date="2014-04" db="EMBL/GenBank/DDBJ databases">
        <authorList>
            <consortium name="DOE Joint Genome Institute"/>
            <person name="Kuo A."/>
            <person name="Zuccaro A."/>
            <person name="Kohler A."/>
            <person name="Nagy L.G."/>
            <person name="Floudas D."/>
            <person name="Copeland A."/>
            <person name="Barry K.W."/>
            <person name="Cichocki N."/>
            <person name="Veneault-Fourrey C."/>
            <person name="LaButti K."/>
            <person name="Lindquist E.A."/>
            <person name="Lipzen A."/>
            <person name="Lundell T."/>
            <person name="Morin E."/>
            <person name="Murat C."/>
            <person name="Sun H."/>
            <person name="Tunlid A."/>
            <person name="Henrissat B."/>
            <person name="Grigoriev I.V."/>
            <person name="Hibbett D.S."/>
            <person name="Martin F."/>
            <person name="Nordberg H.P."/>
            <person name="Cantor M.N."/>
            <person name="Hua S.X."/>
        </authorList>
    </citation>
    <scope>NUCLEOTIDE SEQUENCE [LARGE SCALE GENOMIC DNA]</scope>
    <source>
        <strain evidence="2 3">MAFF 305830</strain>
    </source>
</reference>
<evidence type="ECO:0000256" key="1">
    <source>
        <dbReference type="SAM" id="MobiDB-lite"/>
    </source>
</evidence>
<dbReference type="AlphaFoldDB" id="A0A0C2W2M5"/>
<keyword evidence="3" id="KW-1185">Reference proteome</keyword>